<proteinExistence type="predicted"/>
<dbReference type="EMBL" id="CP092332">
    <property type="protein sequence ID" value="WGK94757.1"/>
    <property type="molecule type" value="Genomic_DNA"/>
</dbReference>
<feature type="chain" id="PRO_5046762565" description="Outer membrane protein beta-barrel domain-containing protein" evidence="1">
    <location>
        <begin position="18"/>
        <end position="220"/>
    </location>
</feature>
<gene>
    <name evidence="2" type="ORF">MG292_00590</name>
</gene>
<dbReference type="Proteomes" id="UP001232117">
    <property type="component" value="Chromosome"/>
</dbReference>
<keyword evidence="3" id="KW-1185">Reference proteome</keyword>
<evidence type="ECO:0000256" key="1">
    <source>
        <dbReference type="SAM" id="SignalP"/>
    </source>
</evidence>
<feature type="signal peptide" evidence="1">
    <location>
        <begin position="1"/>
        <end position="17"/>
    </location>
</feature>
<name>A0ABY8N544_9FLAO</name>
<evidence type="ECO:0008006" key="4">
    <source>
        <dbReference type="Google" id="ProtNLM"/>
    </source>
</evidence>
<evidence type="ECO:0000313" key="2">
    <source>
        <dbReference type="EMBL" id="WGK94757.1"/>
    </source>
</evidence>
<organism evidence="2 3">
    <name type="scientific">Flavobacterium keumense</name>
    <dbReference type="NCBI Taxonomy" id="1306518"/>
    <lineage>
        <taxon>Bacteria</taxon>
        <taxon>Pseudomonadati</taxon>
        <taxon>Bacteroidota</taxon>
        <taxon>Flavobacteriia</taxon>
        <taxon>Flavobacteriales</taxon>
        <taxon>Flavobacteriaceae</taxon>
        <taxon>Flavobacterium</taxon>
    </lineage>
</organism>
<dbReference type="RefSeq" id="WP_264532528.1">
    <property type="nucleotide sequence ID" value="NZ_CP092332.1"/>
</dbReference>
<accession>A0ABY8N544</accession>
<protein>
    <recommendedName>
        <fullName evidence="4">Outer membrane protein beta-barrel domain-containing protein</fullName>
    </recommendedName>
</protein>
<evidence type="ECO:0000313" key="3">
    <source>
        <dbReference type="Proteomes" id="UP001232117"/>
    </source>
</evidence>
<reference evidence="2 3" key="1">
    <citation type="submission" date="2023-06" db="EMBL/GenBank/DDBJ databases">
        <title>Complete Genome Sequence of Flavobacterium keumense K3R-10.</title>
        <authorList>
            <person name="Jeong H."/>
            <person name="Jhang S.Y."/>
            <person name="Kim J.N."/>
        </authorList>
    </citation>
    <scope>NUCLEOTIDE SEQUENCE [LARGE SCALE GENOMIC DNA]</scope>
    <source>
        <strain evidence="2 3">K3R-10</strain>
    </source>
</reference>
<keyword evidence="1" id="KW-0732">Signal</keyword>
<sequence length="220" mass="25185">MRYIYFSFFLFSLFSFSQNSIFLKSGRNLTKYSYTNELNIKANNISSDFGNSYSFGYSKQLKPKLTKFPLFYNCEIALDEFNSSVYNKNLLVNWRTLYAGVNNSMLITVLKPKNFKLDFKLGANISTIIYGKQVLDNQIYDIKNTDSFKGVFLTGVIGIQAKYSVSETGGLSIGYDRLNGFNPSLNASEKFSITSNRVWFGVYYNLKKDSQKTNDSQKIN</sequence>